<dbReference type="EMBL" id="GAIX01006994">
    <property type="protein sequence ID" value="JAA85566.1"/>
    <property type="molecule type" value="Transcribed_RNA"/>
</dbReference>
<organism evidence="1">
    <name type="scientific">Pararge aegeria</name>
    <name type="common">speckled wood butterfly</name>
    <dbReference type="NCBI Taxonomy" id="116150"/>
    <lineage>
        <taxon>Eukaryota</taxon>
        <taxon>Metazoa</taxon>
        <taxon>Ecdysozoa</taxon>
        <taxon>Arthropoda</taxon>
        <taxon>Hexapoda</taxon>
        <taxon>Insecta</taxon>
        <taxon>Pterygota</taxon>
        <taxon>Neoptera</taxon>
        <taxon>Endopterygota</taxon>
        <taxon>Lepidoptera</taxon>
        <taxon>Glossata</taxon>
        <taxon>Ditrysia</taxon>
        <taxon>Papilionoidea</taxon>
        <taxon>Nymphalidae</taxon>
        <taxon>Satyrinae</taxon>
        <taxon>Satyrini</taxon>
        <taxon>Parargina</taxon>
        <taxon>Pararge</taxon>
    </lineage>
</organism>
<sequence>LSPHRCSVVINIFKIFQMICNIKALCRRHVSVFFRNLTFIILCSELRLHFYSNQYKTILLQCQNRMQPF</sequence>
<dbReference type="AlphaFoldDB" id="S4P239"/>
<proteinExistence type="predicted"/>
<feature type="non-terminal residue" evidence="1">
    <location>
        <position position="1"/>
    </location>
</feature>
<reference evidence="1" key="1">
    <citation type="journal article" date="2013" name="BMC Genomics">
        <title>Unscrambling butterfly oogenesis.</title>
        <authorList>
            <person name="Carter J.M."/>
            <person name="Baker S.C."/>
            <person name="Pink R."/>
            <person name="Carter D.R."/>
            <person name="Collins A."/>
            <person name="Tomlin J."/>
            <person name="Gibbs M."/>
            <person name="Breuker C.J."/>
        </authorList>
    </citation>
    <scope>NUCLEOTIDE SEQUENCE</scope>
    <source>
        <tissue evidence="1">Ovary</tissue>
    </source>
</reference>
<protein>
    <submittedName>
        <fullName evidence="1">Uncharacterized protein</fullName>
    </submittedName>
</protein>
<reference evidence="1" key="2">
    <citation type="submission" date="2013-05" db="EMBL/GenBank/DDBJ databases">
        <authorList>
            <person name="Carter J.-M."/>
            <person name="Baker S.C."/>
            <person name="Pink R."/>
            <person name="Carter D.R.F."/>
            <person name="Collins A."/>
            <person name="Tomlin J."/>
            <person name="Gibbs M."/>
            <person name="Breuker C.J."/>
        </authorList>
    </citation>
    <scope>NUCLEOTIDE SEQUENCE</scope>
    <source>
        <tissue evidence="1">Ovary</tissue>
    </source>
</reference>
<accession>S4P239</accession>
<name>S4P239_9NEOP</name>
<evidence type="ECO:0000313" key="1">
    <source>
        <dbReference type="EMBL" id="JAA85566.1"/>
    </source>
</evidence>